<evidence type="ECO:0000313" key="2">
    <source>
        <dbReference type="EMBL" id="JAT86598.1"/>
    </source>
</evidence>
<dbReference type="InterPro" id="IPR046349">
    <property type="entry name" value="C1-like_sf"/>
</dbReference>
<dbReference type="SUPFAM" id="SSF57889">
    <property type="entry name" value="Cysteine-rich domain"/>
    <property type="match status" value="1"/>
</dbReference>
<feature type="compositionally biased region" description="Low complexity" evidence="1">
    <location>
        <begin position="47"/>
        <end position="58"/>
    </location>
</feature>
<organism evidence="2">
    <name type="scientific">Pectinophora gossypiella</name>
    <name type="common">Cotton pink bollworm</name>
    <name type="synonym">Depressaria gossypiella</name>
    <dbReference type="NCBI Taxonomy" id="13191"/>
    <lineage>
        <taxon>Eukaryota</taxon>
        <taxon>Metazoa</taxon>
        <taxon>Ecdysozoa</taxon>
        <taxon>Arthropoda</taxon>
        <taxon>Hexapoda</taxon>
        <taxon>Insecta</taxon>
        <taxon>Pterygota</taxon>
        <taxon>Neoptera</taxon>
        <taxon>Endopterygota</taxon>
        <taxon>Lepidoptera</taxon>
        <taxon>Glossata</taxon>
        <taxon>Ditrysia</taxon>
        <taxon>Gelechioidea</taxon>
        <taxon>Gelechiidae</taxon>
        <taxon>Apatetrinae</taxon>
        <taxon>Pectinophora</taxon>
    </lineage>
</organism>
<gene>
    <name evidence="2" type="ORF">g.11815</name>
</gene>
<evidence type="ECO:0000256" key="1">
    <source>
        <dbReference type="SAM" id="MobiDB-lite"/>
    </source>
</evidence>
<name>A0A1E1WI12_PECGO</name>
<sequence length="125" mass="14068">MSVAVVNSILIYKELNPGTKFSLLNGHEKIIKHLLGIQEDDSGAGQSIRSSNSSSSIRSQHRLTKIPRRYDNKIFRKRCTGCYKILNEQGLTPSDARKKAKKTDTQCETCKKAFCLSCYNASHNF</sequence>
<feature type="region of interest" description="Disordered" evidence="1">
    <location>
        <begin position="41"/>
        <end position="62"/>
    </location>
</feature>
<protein>
    <submittedName>
        <fullName evidence="2">Uncharacterized protein</fullName>
    </submittedName>
</protein>
<reference evidence="2" key="1">
    <citation type="submission" date="2015-09" db="EMBL/GenBank/DDBJ databases">
        <title>De novo assembly of Pectinophora gossypiella (Pink Bollworm) gut transcriptome.</title>
        <authorList>
            <person name="Tassone E.E."/>
        </authorList>
    </citation>
    <scope>NUCLEOTIDE SEQUENCE</scope>
</reference>
<dbReference type="AlphaFoldDB" id="A0A1E1WI12"/>
<dbReference type="EMBL" id="GDQN01004456">
    <property type="protein sequence ID" value="JAT86598.1"/>
    <property type="molecule type" value="Transcribed_RNA"/>
</dbReference>
<accession>A0A1E1WI12</accession>
<proteinExistence type="predicted"/>